<organism evidence="1 2">
    <name type="scientific">Gordonia phage Sour</name>
    <dbReference type="NCBI Taxonomy" id="2182349"/>
    <lineage>
        <taxon>Viruses</taxon>
        <taxon>Duplodnaviria</taxon>
        <taxon>Heunggongvirae</taxon>
        <taxon>Uroviricota</taxon>
        <taxon>Caudoviricetes</taxon>
        <taxon>Sourvirus</taxon>
        <taxon>Sourvirus sour</taxon>
    </lineage>
</organism>
<dbReference type="KEGG" id="vg:40102531"/>
<dbReference type="Proteomes" id="UP000246591">
    <property type="component" value="Segment"/>
</dbReference>
<evidence type="ECO:0000313" key="2">
    <source>
        <dbReference type="Proteomes" id="UP000246591"/>
    </source>
</evidence>
<accession>A0A2U8UKR2</accession>
<keyword evidence="2" id="KW-1185">Reference proteome</keyword>
<reference evidence="2" key="1">
    <citation type="submission" date="2018-03" db="EMBL/GenBank/DDBJ databases">
        <authorList>
            <person name="Keele B.F."/>
        </authorList>
    </citation>
    <scope>NUCLEOTIDE SEQUENCE [LARGE SCALE GENOMIC DNA]</scope>
</reference>
<name>A0A2U8UKR2_9CAUD</name>
<dbReference type="EMBL" id="MH153810">
    <property type="protein sequence ID" value="AWN04267.1"/>
    <property type="molecule type" value="Genomic_DNA"/>
</dbReference>
<proteinExistence type="predicted"/>
<dbReference type="GeneID" id="40102531"/>
<dbReference type="RefSeq" id="YP_009625637.1">
    <property type="nucleotide sequence ID" value="NC_042132.1"/>
</dbReference>
<protein>
    <submittedName>
        <fullName evidence="1">Uncharacterized protein</fullName>
    </submittedName>
</protein>
<sequence>MIPRDAVLMPLLCRLGLHVYPRFVTARIQASGPIRCERCRRPRRVVIC</sequence>
<evidence type="ECO:0000313" key="1">
    <source>
        <dbReference type="EMBL" id="AWN04267.1"/>
    </source>
</evidence>
<gene>
    <name evidence="1" type="primary">66</name>
    <name evidence="1" type="ORF">PBI_SOUR_66</name>
</gene>